<sequence>MFGATVAVRPVELAGAESLVGLCINTVPVRVRAGAGVRVLGLLSGLQEAQARLSEHQFVGLPEIQAAVGAGARFDTVVIYENYPVAPGAAGDDACAVPGQ</sequence>
<evidence type="ECO:0000313" key="3">
    <source>
        <dbReference type="Proteomes" id="UP000281594"/>
    </source>
</evidence>
<dbReference type="SUPFAM" id="SSF52777">
    <property type="entry name" value="CoA-dependent acyltransferases"/>
    <property type="match status" value="1"/>
</dbReference>
<dbReference type="PANTHER" id="PTHR45398">
    <property type="match status" value="1"/>
</dbReference>
<gene>
    <name evidence="2" type="ORF">D3C57_143725</name>
</gene>
<dbReference type="Proteomes" id="UP000281594">
    <property type="component" value="Unassembled WGS sequence"/>
</dbReference>
<feature type="domain" description="Condensation" evidence="1">
    <location>
        <begin position="1"/>
        <end position="86"/>
    </location>
</feature>
<evidence type="ECO:0000259" key="1">
    <source>
        <dbReference type="Pfam" id="PF00668"/>
    </source>
</evidence>
<dbReference type="EMBL" id="QYCY01000003">
    <property type="protein sequence ID" value="RLV73066.1"/>
    <property type="molecule type" value="Genomic_DNA"/>
</dbReference>
<dbReference type="Gene3D" id="3.30.559.30">
    <property type="entry name" value="Nonribosomal peptide synthetase, condensation domain"/>
    <property type="match status" value="1"/>
</dbReference>
<proteinExistence type="predicted"/>
<dbReference type="AlphaFoldDB" id="A0A3L8R0N2"/>
<reference evidence="2 3" key="1">
    <citation type="journal article" date="2018" name="J. Biol. Chem.">
        <title>Discovery of the actinoplanic acid pathway in Streptomyces rapamycinicus reveals a genetically conserved synergism with rapamycin.</title>
        <authorList>
            <person name="Mrak P."/>
            <person name="Krastel P."/>
            <person name="Pivk Lukancic P."/>
            <person name="Tao J."/>
            <person name="Pistorius D."/>
            <person name="Moore C.M."/>
        </authorList>
    </citation>
    <scope>NUCLEOTIDE SEQUENCE [LARGE SCALE GENOMIC DNA]</scope>
    <source>
        <strain evidence="2 3">NRRL 5491</strain>
    </source>
</reference>
<accession>A0A3L8R0N2</accession>
<organism evidence="2 3">
    <name type="scientific">Streptomyces rapamycinicus (strain ATCC 29253 / DSM 41530 / NRRL 5491 / AYB-994)</name>
    <name type="common">Streptomyces hygroscopicus (strain ATCC 29253)</name>
    <dbReference type="NCBI Taxonomy" id="1343740"/>
    <lineage>
        <taxon>Bacteria</taxon>
        <taxon>Bacillati</taxon>
        <taxon>Actinomycetota</taxon>
        <taxon>Actinomycetes</taxon>
        <taxon>Kitasatosporales</taxon>
        <taxon>Streptomycetaceae</taxon>
        <taxon>Streptomyces</taxon>
        <taxon>Streptomyces violaceusniger group</taxon>
    </lineage>
</organism>
<dbReference type="PANTHER" id="PTHR45398:SF1">
    <property type="entry name" value="ENZYME, PUTATIVE (JCVI)-RELATED"/>
    <property type="match status" value="1"/>
</dbReference>
<protein>
    <recommendedName>
        <fullName evidence="1">Condensation domain-containing protein</fullName>
    </recommendedName>
</protein>
<comment type="caution">
    <text evidence="2">The sequence shown here is derived from an EMBL/GenBank/DDBJ whole genome shotgun (WGS) entry which is preliminary data.</text>
</comment>
<dbReference type="InterPro" id="IPR001242">
    <property type="entry name" value="Condensation_dom"/>
</dbReference>
<dbReference type="Pfam" id="PF00668">
    <property type="entry name" value="Condensation"/>
    <property type="match status" value="1"/>
</dbReference>
<dbReference type="GO" id="GO:0003824">
    <property type="term" value="F:catalytic activity"/>
    <property type="evidence" value="ECO:0007669"/>
    <property type="project" value="InterPro"/>
</dbReference>
<evidence type="ECO:0000313" key="2">
    <source>
        <dbReference type="EMBL" id="RLV73066.1"/>
    </source>
</evidence>
<name>A0A3L8R0N2_STRRN</name>